<dbReference type="Proteomes" id="UP000095287">
    <property type="component" value="Unplaced"/>
</dbReference>
<proteinExistence type="predicted"/>
<dbReference type="WBParaSite" id="L893_g30116.t1">
    <property type="protein sequence ID" value="L893_g30116.t1"/>
    <property type="gene ID" value="L893_g30116"/>
</dbReference>
<evidence type="ECO:0000313" key="2">
    <source>
        <dbReference type="WBParaSite" id="L893_g30116.t1"/>
    </source>
</evidence>
<reference evidence="2" key="1">
    <citation type="submission" date="2016-11" db="UniProtKB">
        <authorList>
            <consortium name="WormBaseParasite"/>
        </authorList>
    </citation>
    <scope>IDENTIFICATION</scope>
</reference>
<evidence type="ECO:0000313" key="1">
    <source>
        <dbReference type="Proteomes" id="UP000095287"/>
    </source>
</evidence>
<keyword evidence="1" id="KW-1185">Reference proteome</keyword>
<name>A0A1I7ZVW4_9BILA</name>
<sequence>MKTIERLRLGNVEVVVRRLLRNLRFLSHLKMTAERSGECFQPDSNYSFWQRSRLASQLDQAVAQPITVSREQTGKKLRKKPQAVLLGAFDHAEAMETMSLMDLYNQMVLKVSDRRLHDTPIPMTKQDKKQLFALFLKHQQEFMKGPAPKKTKFSKPNRSSRLLMSHIPPHLFGAV</sequence>
<accession>A0A1I7ZVW4</accession>
<dbReference type="AlphaFoldDB" id="A0A1I7ZVW4"/>
<protein>
    <submittedName>
        <fullName evidence="2">SRP_SPB domain-containing protein</fullName>
    </submittedName>
</protein>
<organism evidence="1 2">
    <name type="scientific">Steinernema glaseri</name>
    <dbReference type="NCBI Taxonomy" id="37863"/>
    <lineage>
        <taxon>Eukaryota</taxon>
        <taxon>Metazoa</taxon>
        <taxon>Ecdysozoa</taxon>
        <taxon>Nematoda</taxon>
        <taxon>Chromadorea</taxon>
        <taxon>Rhabditida</taxon>
        <taxon>Tylenchina</taxon>
        <taxon>Panagrolaimomorpha</taxon>
        <taxon>Strongyloidoidea</taxon>
        <taxon>Steinernematidae</taxon>
        <taxon>Steinernema</taxon>
    </lineage>
</organism>